<organism evidence="9 10">
    <name type="scientific">Neogobius melanostomus</name>
    <name type="common">round goby</name>
    <dbReference type="NCBI Taxonomy" id="47308"/>
    <lineage>
        <taxon>Eukaryota</taxon>
        <taxon>Metazoa</taxon>
        <taxon>Chordata</taxon>
        <taxon>Craniata</taxon>
        <taxon>Vertebrata</taxon>
        <taxon>Euteleostomi</taxon>
        <taxon>Actinopterygii</taxon>
        <taxon>Neopterygii</taxon>
        <taxon>Teleostei</taxon>
        <taxon>Neoteleostei</taxon>
        <taxon>Acanthomorphata</taxon>
        <taxon>Gobiaria</taxon>
        <taxon>Gobiiformes</taxon>
        <taxon>Gobioidei</taxon>
        <taxon>Gobiidae</taxon>
        <taxon>Benthophilinae</taxon>
        <taxon>Neogobiini</taxon>
        <taxon>Neogobius</taxon>
    </lineage>
</organism>
<dbReference type="Pfam" id="PF07686">
    <property type="entry name" value="V-set"/>
    <property type="match status" value="1"/>
</dbReference>
<accession>A0A8C6T3K1</accession>
<proteinExistence type="predicted"/>
<comment type="subcellular location">
    <subcellularLocation>
        <location evidence="1">Membrane</location>
        <topology evidence="1">Single-pass membrane protein</topology>
    </subcellularLocation>
</comment>
<keyword evidence="10" id="KW-1185">Reference proteome</keyword>
<dbReference type="Gene3D" id="2.60.40.10">
    <property type="entry name" value="Immunoglobulins"/>
    <property type="match status" value="5"/>
</dbReference>
<feature type="chain" id="PRO_5034709513" evidence="7">
    <location>
        <begin position="26"/>
        <end position="609"/>
    </location>
</feature>
<sequence>MAARDTGSLLVVGLLLFIHTWGAWGAVEVNMEDRVEVELGDTAQITCMFTTEDGIGGTIIQWYYVKYTGEKQRIYYLESGMSYAEKGTPLSDRISVNGTGATGVVVLTIEDVQLKDELEFICIVKSLTVGTAEGRTKLRVFHTPEMPRIEGVQKGISVREDGLSKIGTCEVNNGYPQPSITWYKGNMPIRSVRGVINVVPSITTESTGLYSVKSELSMKVVKEDEDELFYCEIKYSIPGGTNMMETPTINVTVFYPHTALEMWIESPKGHIKEGDTVTIQCSGDGSSPSTFTISGPKNSSSDSDVLVVENVTRLNTGDYVCIALDMESFNDIIVNTSVVVNFLEDVVIKPAEIIVPKGGELQATCNALSSLPTKAAWLKNGQEVSKNHTLDVKDVTFDMAGTYECVVTAQEVEGLESSGAMRVHVEGGPKIQTLNSTEVEESMDTMVPLSCHVRGYPHPNVSWSTSEGKIVPTTSEKETNDVVISSAIVKVTGDFIVYCNATNTFGDDSVAFNIKAIKPETAIPPKKVKKESRGVIIAVIIVCILLLAILGSVLYFLYKKGKICGRSGKQDLNKGKSGKDNIVVEMKSDNTEEAVLLGVNGEKQAPNDQ</sequence>
<dbReference type="InterPro" id="IPR013098">
    <property type="entry name" value="Ig_I-set"/>
</dbReference>
<dbReference type="SMART" id="SM00408">
    <property type="entry name" value="IGc2"/>
    <property type="match status" value="3"/>
</dbReference>
<dbReference type="InterPro" id="IPR013106">
    <property type="entry name" value="Ig_V-set"/>
</dbReference>
<dbReference type="PANTHER" id="PTHR45889">
    <property type="entry name" value="IG-LIKE DOMAIN-CONTAINING PROTEIN"/>
    <property type="match status" value="1"/>
</dbReference>
<keyword evidence="5" id="KW-1015">Disulfide bond</keyword>
<dbReference type="GO" id="GO:0016020">
    <property type="term" value="C:membrane"/>
    <property type="evidence" value="ECO:0007669"/>
    <property type="project" value="UniProtKB-SubCell"/>
</dbReference>
<evidence type="ECO:0000256" key="5">
    <source>
        <dbReference type="ARBA" id="ARBA00023157"/>
    </source>
</evidence>
<dbReference type="InterPro" id="IPR007110">
    <property type="entry name" value="Ig-like_dom"/>
</dbReference>
<keyword evidence="3 6" id="KW-1133">Transmembrane helix</keyword>
<dbReference type="SUPFAM" id="SSF48726">
    <property type="entry name" value="Immunoglobulin"/>
    <property type="match status" value="5"/>
</dbReference>
<dbReference type="InterPro" id="IPR013783">
    <property type="entry name" value="Ig-like_fold"/>
</dbReference>
<dbReference type="GO" id="GO:0044291">
    <property type="term" value="C:cell-cell contact zone"/>
    <property type="evidence" value="ECO:0007669"/>
    <property type="project" value="TreeGrafter"/>
</dbReference>
<dbReference type="SMART" id="SM00409">
    <property type="entry name" value="IG"/>
    <property type="match status" value="4"/>
</dbReference>
<feature type="transmembrane region" description="Helical" evidence="6">
    <location>
        <begin position="535"/>
        <end position="558"/>
    </location>
</feature>
<dbReference type="InterPro" id="IPR003598">
    <property type="entry name" value="Ig_sub2"/>
</dbReference>
<name>A0A8C6T3K1_9GOBI</name>
<dbReference type="InterPro" id="IPR036179">
    <property type="entry name" value="Ig-like_dom_sf"/>
</dbReference>
<keyword evidence="2 6" id="KW-0812">Transmembrane</keyword>
<dbReference type="PROSITE" id="PS50835">
    <property type="entry name" value="IG_LIKE"/>
    <property type="match status" value="4"/>
</dbReference>
<feature type="domain" description="Ig-like" evidence="8">
    <location>
        <begin position="344"/>
        <end position="422"/>
    </location>
</feature>
<dbReference type="GO" id="GO:0007156">
    <property type="term" value="P:homophilic cell adhesion via plasma membrane adhesion molecules"/>
    <property type="evidence" value="ECO:0007669"/>
    <property type="project" value="TreeGrafter"/>
</dbReference>
<dbReference type="GO" id="GO:0035020">
    <property type="term" value="P:regulation of Rac protein signal transduction"/>
    <property type="evidence" value="ECO:0007669"/>
    <property type="project" value="TreeGrafter"/>
</dbReference>
<evidence type="ECO:0000256" key="7">
    <source>
        <dbReference type="SAM" id="SignalP"/>
    </source>
</evidence>
<feature type="domain" description="Ig-like" evidence="8">
    <location>
        <begin position="147"/>
        <end position="250"/>
    </location>
</feature>
<evidence type="ECO:0000256" key="2">
    <source>
        <dbReference type="ARBA" id="ARBA00022692"/>
    </source>
</evidence>
<evidence type="ECO:0000256" key="3">
    <source>
        <dbReference type="ARBA" id="ARBA00022989"/>
    </source>
</evidence>
<dbReference type="Proteomes" id="UP000694523">
    <property type="component" value="Unplaced"/>
</dbReference>
<evidence type="ECO:0000313" key="9">
    <source>
        <dbReference type="Ensembl" id="ENSNMLP00000015293.1"/>
    </source>
</evidence>
<dbReference type="Pfam" id="PF07679">
    <property type="entry name" value="I-set"/>
    <property type="match status" value="1"/>
</dbReference>
<evidence type="ECO:0000256" key="6">
    <source>
        <dbReference type="SAM" id="Phobius"/>
    </source>
</evidence>
<feature type="domain" description="Ig-like" evidence="8">
    <location>
        <begin position="256"/>
        <end position="341"/>
    </location>
</feature>
<dbReference type="InterPro" id="IPR013162">
    <property type="entry name" value="CD80_C2-set"/>
</dbReference>
<reference evidence="9" key="2">
    <citation type="submission" date="2025-09" db="UniProtKB">
        <authorList>
            <consortium name="Ensembl"/>
        </authorList>
    </citation>
    <scope>IDENTIFICATION</scope>
</reference>
<keyword evidence="4 6" id="KW-0472">Membrane</keyword>
<evidence type="ECO:0000256" key="4">
    <source>
        <dbReference type="ARBA" id="ARBA00023136"/>
    </source>
</evidence>
<dbReference type="Pfam" id="PF13895">
    <property type="entry name" value="Ig_2"/>
    <property type="match status" value="1"/>
</dbReference>
<feature type="signal peptide" evidence="7">
    <location>
        <begin position="1"/>
        <end position="25"/>
    </location>
</feature>
<dbReference type="Ensembl" id="ENSNMLT00000017183.1">
    <property type="protein sequence ID" value="ENSNMLP00000015293.1"/>
    <property type="gene ID" value="ENSNMLG00000010138.1"/>
</dbReference>
<reference evidence="9" key="1">
    <citation type="submission" date="2025-08" db="UniProtKB">
        <authorList>
            <consortium name="Ensembl"/>
        </authorList>
    </citation>
    <scope>IDENTIFICATION</scope>
</reference>
<dbReference type="GO" id="GO:0061041">
    <property type="term" value="P:regulation of wound healing"/>
    <property type="evidence" value="ECO:0007669"/>
    <property type="project" value="TreeGrafter"/>
</dbReference>
<dbReference type="PANTHER" id="PTHR45889:SF3">
    <property type="entry name" value="CELL ADHESION MOLECULE 4"/>
    <property type="match status" value="1"/>
</dbReference>
<dbReference type="GO" id="GO:0043184">
    <property type="term" value="F:vascular endothelial growth factor receptor 2 binding"/>
    <property type="evidence" value="ECO:0007669"/>
    <property type="project" value="TreeGrafter"/>
</dbReference>
<protein>
    <submittedName>
        <fullName evidence="9">Melanoma cell adhesion molecule b</fullName>
    </submittedName>
</protein>
<dbReference type="InterPro" id="IPR003599">
    <property type="entry name" value="Ig_sub"/>
</dbReference>
<evidence type="ECO:0000259" key="8">
    <source>
        <dbReference type="PROSITE" id="PS50835"/>
    </source>
</evidence>
<dbReference type="Pfam" id="PF08205">
    <property type="entry name" value="C2-set_2"/>
    <property type="match status" value="1"/>
</dbReference>
<keyword evidence="7" id="KW-0732">Signal</keyword>
<evidence type="ECO:0000256" key="1">
    <source>
        <dbReference type="ARBA" id="ARBA00004167"/>
    </source>
</evidence>
<evidence type="ECO:0000313" key="10">
    <source>
        <dbReference type="Proteomes" id="UP000694523"/>
    </source>
</evidence>
<dbReference type="AlphaFoldDB" id="A0A8C6T3K1"/>
<feature type="domain" description="Ig-like" evidence="8">
    <location>
        <begin position="429"/>
        <end position="511"/>
    </location>
</feature>